<comment type="caution">
    <text evidence="3">The sequence shown here is derived from an EMBL/GenBank/DDBJ whole genome shotgun (WGS) entry which is preliminary data.</text>
</comment>
<keyword evidence="2" id="KW-1133">Transmembrane helix</keyword>
<protein>
    <submittedName>
        <fullName evidence="3">Uncharacterized protein</fullName>
    </submittedName>
</protein>
<dbReference type="AlphaFoldDB" id="A0A066WUT8"/>
<dbReference type="HOGENOM" id="CLU_1510521_0_0_1"/>
<feature type="region of interest" description="Disordered" evidence="1">
    <location>
        <begin position="64"/>
        <end position="91"/>
    </location>
</feature>
<reference evidence="4" key="1">
    <citation type="journal article" date="2014" name="Genome Announc.">
        <title>Draft genome sequence of Colletotrichum sublineola, a destructive pathogen of cultivated sorghum.</title>
        <authorList>
            <person name="Baroncelli R."/>
            <person name="Sanz-Martin J.M."/>
            <person name="Rech G.E."/>
            <person name="Sukno S.A."/>
            <person name="Thon M.R."/>
        </authorList>
    </citation>
    <scope>NUCLEOTIDE SEQUENCE [LARGE SCALE GENOMIC DNA]</scope>
    <source>
        <strain evidence="4">TX430BB</strain>
    </source>
</reference>
<dbReference type="Proteomes" id="UP000027238">
    <property type="component" value="Unassembled WGS sequence"/>
</dbReference>
<evidence type="ECO:0000313" key="3">
    <source>
        <dbReference type="EMBL" id="KDN60653.1"/>
    </source>
</evidence>
<sequence>MVVIPSSVRPIAPYHPANGSLTSSKTTSRPPEMIEGLAARVAFVSEICDAAWGPAMSCQLAGKTRSKQSTERNSDSQCVKNPLQGRSQGCGQCQEAREAETFEEWRGDAEAEEAGGRSKAPRRTAYATTAAAATSESRRGIDGVLYVVKSRAVIWLVVCFGVLVAVIVLLGVFVALLG</sequence>
<feature type="transmembrane region" description="Helical" evidence="2">
    <location>
        <begin position="153"/>
        <end position="177"/>
    </location>
</feature>
<organism evidence="3 4">
    <name type="scientific">Colletotrichum sublineola</name>
    <name type="common">Sorghum anthracnose fungus</name>
    <dbReference type="NCBI Taxonomy" id="1173701"/>
    <lineage>
        <taxon>Eukaryota</taxon>
        <taxon>Fungi</taxon>
        <taxon>Dikarya</taxon>
        <taxon>Ascomycota</taxon>
        <taxon>Pezizomycotina</taxon>
        <taxon>Sordariomycetes</taxon>
        <taxon>Hypocreomycetidae</taxon>
        <taxon>Glomerellales</taxon>
        <taxon>Glomerellaceae</taxon>
        <taxon>Colletotrichum</taxon>
        <taxon>Colletotrichum graminicola species complex</taxon>
    </lineage>
</organism>
<name>A0A066WUT8_COLSU</name>
<keyword evidence="2" id="KW-0812">Transmembrane</keyword>
<keyword evidence="4" id="KW-1185">Reference proteome</keyword>
<keyword evidence="2" id="KW-0472">Membrane</keyword>
<evidence type="ECO:0000256" key="1">
    <source>
        <dbReference type="SAM" id="MobiDB-lite"/>
    </source>
</evidence>
<proteinExistence type="predicted"/>
<evidence type="ECO:0000313" key="4">
    <source>
        <dbReference type="Proteomes" id="UP000027238"/>
    </source>
</evidence>
<feature type="compositionally biased region" description="Polar residues" evidence="1">
    <location>
        <begin position="75"/>
        <end position="91"/>
    </location>
</feature>
<gene>
    <name evidence="3" type="ORF">CSUB01_11608</name>
</gene>
<dbReference type="EMBL" id="JMSE01001487">
    <property type="protein sequence ID" value="KDN60653.1"/>
    <property type="molecule type" value="Genomic_DNA"/>
</dbReference>
<accession>A0A066WUT8</accession>
<evidence type="ECO:0000256" key="2">
    <source>
        <dbReference type="SAM" id="Phobius"/>
    </source>
</evidence>